<dbReference type="EMBL" id="JACSQZ010000008">
    <property type="protein sequence ID" value="MBD7914226.1"/>
    <property type="molecule type" value="Genomic_DNA"/>
</dbReference>
<organism evidence="1 2">
    <name type="scientific">Clostridium gallinarum</name>
    <dbReference type="NCBI Taxonomy" id="2762246"/>
    <lineage>
        <taxon>Bacteria</taxon>
        <taxon>Bacillati</taxon>
        <taxon>Bacillota</taxon>
        <taxon>Clostridia</taxon>
        <taxon>Eubacteriales</taxon>
        <taxon>Clostridiaceae</taxon>
        <taxon>Clostridium</taxon>
    </lineage>
</organism>
<dbReference type="Proteomes" id="UP000640335">
    <property type="component" value="Unassembled WGS sequence"/>
</dbReference>
<evidence type="ECO:0000313" key="1">
    <source>
        <dbReference type="EMBL" id="MBD7914226.1"/>
    </source>
</evidence>
<accession>A0ABR8Q1C9</accession>
<proteinExistence type="predicted"/>
<evidence type="ECO:0000313" key="2">
    <source>
        <dbReference type="Proteomes" id="UP000640335"/>
    </source>
</evidence>
<name>A0ABR8Q1C9_9CLOT</name>
<gene>
    <name evidence="1" type="ORF">H9660_03615</name>
</gene>
<reference evidence="1 2" key="1">
    <citation type="submission" date="2020-08" db="EMBL/GenBank/DDBJ databases">
        <title>A Genomic Blueprint of the Chicken Gut Microbiome.</title>
        <authorList>
            <person name="Gilroy R."/>
            <person name="Ravi A."/>
            <person name="Getino M."/>
            <person name="Pursley I."/>
            <person name="Horton D.L."/>
            <person name="Alikhan N.-F."/>
            <person name="Baker D."/>
            <person name="Gharbi K."/>
            <person name="Hall N."/>
            <person name="Watson M."/>
            <person name="Adriaenssens E.M."/>
            <person name="Foster-Nyarko E."/>
            <person name="Jarju S."/>
            <person name="Secka A."/>
            <person name="Antonio M."/>
            <person name="Oren A."/>
            <person name="Chaudhuri R."/>
            <person name="La Ragione R.M."/>
            <person name="Hildebrand F."/>
            <person name="Pallen M.J."/>
        </authorList>
    </citation>
    <scope>NUCLEOTIDE SEQUENCE [LARGE SCALE GENOMIC DNA]</scope>
    <source>
        <strain evidence="1 2">Sa3CUN1</strain>
    </source>
</reference>
<sequence length="72" mass="8833">MKKEKYKYIFKLTYEECKLTFKRIYTNGGRRGVLDKDYYCKSLCNKLKISLNKHKEILDHYDRFVKELEEGE</sequence>
<dbReference type="RefSeq" id="WP_191748657.1">
    <property type="nucleotide sequence ID" value="NZ_JACSQZ010000008.1"/>
</dbReference>
<keyword evidence="2" id="KW-1185">Reference proteome</keyword>
<comment type="caution">
    <text evidence="1">The sequence shown here is derived from an EMBL/GenBank/DDBJ whole genome shotgun (WGS) entry which is preliminary data.</text>
</comment>
<protein>
    <submittedName>
        <fullName evidence="1">Uncharacterized protein</fullName>
    </submittedName>
</protein>